<feature type="region of interest" description="Disordered" evidence="4">
    <location>
        <begin position="1"/>
        <end position="21"/>
    </location>
</feature>
<keyword evidence="9" id="KW-1185">Reference proteome</keyword>
<dbReference type="InterPro" id="IPR027417">
    <property type="entry name" value="P-loop_NTPase"/>
</dbReference>
<feature type="repeat" description="ANK" evidence="3">
    <location>
        <begin position="1094"/>
        <end position="1126"/>
    </location>
</feature>
<dbReference type="Proteomes" id="UP000008784">
    <property type="component" value="Unassembled WGS sequence"/>
</dbReference>
<feature type="domain" description="GPI inositol-deacylase winged helix" evidence="6">
    <location>
        <begin position="689"/>
        <end position="772"/>
    </location>
</feature>
<feature type="repeat" description="ANK" evidence="3">
    <location>
        <begin position="1331"/>
        <end position="1365"/>
    </location>
</feature>
<organism evidence="8 9">
    <name type="scientific">Arthrobotrys oligospora (strain ATCC 24927 / CBS 115.81 / DSM 1491)</name>
    <name type="common">Nematode-trapping fungus</name>
    <name type="synonym">Didymozoophaga oligospora</name>
    <dbReference type="NCBI Taxonomy" id="756982"/>
    <lineage>
        <taxon>Eukaryota</taxon>
        <taxon>Fungi</taxon>
        <taxon>Dikarya</taxon>
        <taxon>Ascomycota</taxon>
        <taxon>Pezizomycotina</taxon>
        <taxon>Orbiliomycetes</taxon>
        <taxon>Orbiliales</taxon>
        <taxon>Orbiliaceae</taxon>
        <taxon>Orbilia</taxon>
        <taxon>Orbilia oligospora</taxon>
    </lineage>
</organism>
<feature type="repeat" description="ANK" evidence="3">
    <location>
        <begin position="1160"/>
        <end position="1192"/>
    </location>
</feature>
<feature type="repeat" description="ANK" evidence="3">
    <location>
        <begin position="1258"/>
        <end position="1292"/>
    </location>
</feature>
<dbReference type="SUPFAM" id="SSF48403">
    <property type="entry name" value="Ankyrin repeat"/>
    <property type="match status" value="2"/>
</dbReference>
<evidence type="ECO:0000313" key="8">
    <source>
        <dbReference type="EMBL" id="EGX44044.1"/>
    </source>
</evidence>
<dbReference type="SUPFAM" id="SSF53167">
    <property type="entry name" value="Purine and uridine phosphorylases"/>
    <property type="match status" value="1"/>
</dbReference>
<dbReference type="Pfam" id="PF24883">
    <property type="entry name" value="NPHP3_N"/>
    <property type="match status" value="1"/>
</dbReference>
<feature type="region of interest" description="Disordered" evidence="4">
    <location>
        <begin position="196"/>
        <end position="216"/>
    </location>
</feature>
<dbReference type="GO" id="GO:0009116">
    <property type="term" value="P:nucleoside metabolic process"/>
    <property type="evidence" value="ECO:0007669"/>
    <property type="project" value="InterPro"/>
</dbReference>
<dbReference type="eggNOG" id="KOG4177">
    <property type="taxonomic scope" value="Eukaryota"/>
</dbReference>
<evidence type="ECO:0000259" key="7">
    <source>
        <dbReference type="Pfam" id="PF24883"/>
    </source>
</evidence>
<proteinExistence type="predicted"/>
<feature type="repeat" description="ANK" evidence="3">
    <location>
        <begin position="960"/>
        <end position="992"/>
    </location>
</feature>
<dbReference type="InterPro" id="IPR054471">
    <property type="entry name" value="GPIID_WHD"/>
</dbReference>
<dbReference type="RefSeq" id="XP_011127309.1">
    <property type="nucleotide sequence ID" value="XM_011129007.1"/>
</dbReference>
<sequence length="1399" mass="154275">MSQSSDPNPSSALPPEYEPKSHKDYTIGWICALSTELTAARVMLDVEHPTLPKLSHDASNYILGSIGYHNIVISCLPKGIIGTNQAAVIATRMVNTFPGIKLGLMVGIGGGIPPKVKLGDVVVSVPKGKDPGVVQWDMGKAESDGKFQRTGALDKPPMVLLTTLSILSSDHDMHGITFPSRLVHIGKRFPNLQGRYKRPRQLSSSLSKPESSPRDRGAEGAYLLALWRVILSFLRFIFGGWAFGPIDYSPQGAGGEANRSTETKIDKTENVEVHFGLIASGNKVIKDANVRDSIDQNLGGNVLCLETEAAGLMDDFPCIVIRGISDYADKRKNDEWQEYAAGIAAAYAKDFLRRLEPVDVSKERISVHDKVERITSRLEKEDDRKVLEWLTPMEYGPVHNDIVQRRQSGTGKWFLGSEEFTNWLQGSREILFCPGIPGAGKTFLTSVVIDQLSRLFGKTPAVGIAWIYFNYTLKSEQTTYNILASVLKQLARRQRSLPEELKQLYEENKNNIGMRPSVDQICKALKSVVTLYSRVFVVVDALDECQMQSPDYCRGKLISTIFDLHAECGVNILATSRHIKEIVEQFTEQGSTTLEVRADDEDLRMYLDGRIDQTKRKMLREHRGAIKDEIVKAVQGMFLLARLHFESVENKTTPKKLKTALGKLSTGEEGEAAYGIAYTEAMERIDSQNPDFKNLARRVLVWVVCAERPLDQLELQHALAVEPEASQDTIDDDDLTDINDIISVCAGLVTIDEDTKIVRLIHYTTQEYFDKQEWTRHAQTGLAEICIIHLSIEMNSADPLGTADSNPDEYTNGDSNMSSGPFCSYAMRNWGYHANKCSPRIALGSEVEKCPKRATNEIIFAFLRNKDIITRTYGGKGERFKSVDFDLRISRQLMGAAGIHLVGHFGLWEYIDQLLFEGTDIEAANFEGQTPLMVAAENGDLTTVECLLRNGANPEARDTERQTALILSATMGHDAVVNTLLREGASPHVEDIDGETALLRAAHGGHSAVVETLLGWDAGWALNRTDLSDRTPLRTAVGRGSIEIVEMLIREGANIEAKNRYGETALSEAIAREHAAVVEFLLGKGANLETENEFGRTPLMLAAELGRERIVDILLRGGADPTAKDHENRASISYAAFGGCLQFVERLLRQGVNIDTQEDEGRTPLWFAVTNGCDDVVELLLREGANVEIRGEGKTPLMAGAEGGVSSTIEILLKRGVNMEAKDDMGRTALSYAAQKGSIACVELLLRHGANLESKDNNGLTPLSWAVWAYGSTETILEFLVREGADLETKDNAGRTPFSRAAEEDIYVAPQKPLTMILLRLGADLESKDHTGRTPLSWAVGHGEYVGTTVEFLLSKGANPYSEDDNGKTPLSWAQENQRGSMNIIEESLASSGRVGWLT</sequence>
<evidence type="ECO:0000313" key="9">
    <source>
        <dbReference type="Proteomes" id="UP000008784"/>
    </source>
</evidence>
<dbReference type="Gene3D" id="3.40.50.300">
    <property type="entry name" value="P-loop containing nucleotide triphosphate hydrolases"/>
    <property type="match status" value="1"/>
</dbReference>
<feature type="repeat" description="ANK" evidence="3">
    <location>
        <begin position="927"/>
        <end position="959"/>
    </location>
</feature>
<dbReference type="Pfam" id="PF00023">
    <property type="entry name" value="Ank"/>
    <property type="match status" value="1"/>
</dbReference>
<dbReference type="PANTHER" id="PTHR24198">
    <property type="entry name" value="ANKYRIN REPEAT AND PROTEIN KINASE DOMAIN-CONTAINING PROTEIN"/>
    <property type="match status" value="1"/>
</dbReference>
<dbReference type="GO" id="GO:0003824">
    <property type="term" value="F:catalytic activity"/>
    <property type="evidence" value="ECO:0007669"/>
    <property type="project" value="InterPro"/>
</dbReference>
<dbReference type="Pfam" id="PF22939">
    <property type="entry name" value="WHD_GPIID"/>
    <property type="match status" value="1"/>
</dbReference>
<dbReference type="Gene3D" id="1.25.40.20">
    <property type="entry name" value="Ankyrin repeat-containing domain"/>
    <property type="match status" value="4"/>
</dbReference>
<dbReference type="InterPro" id="IPR002110">
    <property type="entry name" value="Ankyrin_rpt"/>
</dbReference>
<dbReference type="OMA" id="NRTPLYW"/>
<dbReference type="SMART" id="SM00248">
    <property type="entry name" value="ANK"/>
    <property type="match status" value="14"/>
</dbReference>
<comment type="caution">
    <text evidence="8">The sequence shown here is derived from an EMBL/GenBank/DDBJ whole genome shotgun (WGS) entry which is preliminary data.</text>
</comment>
<feature type="repeat" description="ANK" evidence="3">
    <location>
        <begin position="1225"/>
        <end position="1257"/>
    </location>
</feature>
<evidence type="ECO:0000256" key="1">
    <source>
        <dbReference type="ARBA" id="ARBA00022737"/>
    </source>
</evidence>
<feature type="repeat" description="ANK" evidence="3">
    <location>
        <begin position="1192"/>
        <end position="1224"/>
    </location>
</feature>
<dbReference type="InterPro" id="IPR035994">
    <property type="entry name" value="Nucleoside_phosphorylase_sf"/>
</dbReference>
<dbReference type="PROSITE" id="PS50297">
    <property type="entry name" value="ANK_REP_REGION"/>
    <property type="match status" value="9"/>
</dbReference>
<protein>
    <submittedName>
        <fullName evidence="8">Uncharacterized protein</fullName>
    </submittedName>
</protein>
<dbReference type="InterPro" id="IPR036770">
    <property type="entry name" value="Ankyrin_rpt-contain_sf"/>
</dbReference>
<evidence type="ECO:0000259" key="6">
    <source>
        <dbReference type="Pfam" id="PF22939"/>
    </source>
</evidence>
<dbReference type="Pfam" id="PF01048">
    <property type="entry name" value="PNP_UDP_1"/>
    <property type="match status" value="1"/>
</dbReference>
<dbReference type="PRINTS" id="PR01415">
    <property type="entry name" value="ANKYRIN"/>
</dbReference>
<feature type="repeat" description="ANK" evidence="3">
    <location>
        <begin position="1061"/>
        <end position="1093"/>
    </location>
</feature>
<dbReference type="Pfam" id="PF12796">
    <property type="entry name" value="Ank_2"/>
    <property type="match status" value="4"/>
</dbReference>
<evidence type="ECO:0000256" key="4">
    <source>
        <dbReference type="SAM" id="MobiDB-lite"/>
    </source>
</evidence>
<feature type="compositionally biased region" description="Polar residues" evidence="4">
    <location>
        <begin position="1"/>
        <end position="11"/>
    </location>
</feature>
<name>G1XS47_ARTOA</name>
<feature type="repeat" description="ANK" evidence="3">
    <location>
        <begin position="1028"/>
        <end position="1060"/>
    </location>
</feature>
<dbReference type="SUPFAM" id="SSF52540">
    <property type="entry name" value="P-loop containing nucleoside triphosphate hydrolases"/>
    <property type="match status" value="1"/>
</dbReference>
<evidence type="ECO:0000256" key="2">
    <source>
        <dbReference type="ARBA" id="ARBA00023043"/>
    </source>
</evidence>
<feature type="domain" description="Nephrocystin 3-like N-terminal" evidence="7">
    <location>
        <begin position="409"/>
        <end position="577"/>
    </location>
</feature>
<dbReference type="PANTHER" id="PTHR24198:SF165">
    <property type="entry name" value="ANKYRIN REPEAT-CONTAINING PROTEIN-RELATED"/>
    <property type="match status" value="1"/>
</dbReference>
<gene>
    <name evidence="8" type="ORF">AOL_s00210g205</name>
</gene>
<dbReference type="Gene3D" id="3.40.50.1580">
    <property type="entry name" value="Nucleoside phosphorylase domain"/>
    <property type="match status" value="1"/>
</dbReference>
<dbReference type="OrthoDB" id="195446at2759"/>
<dbReference type="PROSITE" id="PS50088">
    <property type="entry name" value="ANK_REPEAT"/>
    <property type="match status" value="10"/>
</dbReference>
<reference evidence="8 9" key="1">
    <citation type="journal article" date="2011" name="PLoS Pathog.">
        <title>Genomic and proteomic analyses of the fungus Arthrobotrys oligospora provide insights into nematode-trap formation.</title>
        <authorList>
            <person name="Yang J."/>
            <person name="Wang L."/>
            <person name="Ji X."/>
            <person name="Feng Y."/>
            <person name="Li X."/>
            <person name="Zou C."/>
            <person name="Xu J."/>
            <person name="Ren Y."/>
            <person name="Mi Q."/>
            <person name="Wu J."/>
            <person name="Liu S."/>
            <person name="Liu Y."/>
            <person name="Huang X."/>
            <person name="Wang H."/>
            <person name="Niu X."/>
            <person name="Li J."/>
            <person name="Liang L."/>
            <person name="Luo Y."/>
            <person name="Ji K."/>
            <person name="Zhou W."/>
            <person name="Yu Z."/>
            <person name="Li G."/>
            <person name="Liu Y."/>
            <person name="Li L."/>
            <person name="Qiao M."/>
            <person name="Feng L."/>
            <person name="Zhang K.-Q."/>
        </authorList>
    </citation>
    <scope>NUCLEOTIDE SEQUENCE [LARGE SCALE GENOMIC DNA]</scope>
    <source>
        <strain evidence="9">ATCC 24927 / CBS 115.81 / DSM 1491</strain>
    </source>
</reference>
<dbReference type="GeneID" id="22898208"/>
<keyword evidence="1" id="KW-0677">Repeat</keyword>
<keyword evidence="2 3" id="KW-0040">ANK repeat</keyword>
<feature type="domain" description="Nucleoside phosphorylase" evidence="5">
    <location>
        <begin position="26"/>
        <end position="124"/>
    </location>
</feature>
<evidence type="ECO:0000259" key="5">
    <source>
        <dbReference type="Pfam" id="PF01048"/>
    </source>
</evidence>
<dbReference type="STRING" id="756982.G1XS47"/>
<dbReference type="EMBL" id="ADOT01000308">
    <property type="protein sequence ID" value="EGX44044.1"/>
    <property type="molecule type" value="Genomic_DNA"/>
</dbReference>
<accession>G1XS47</accession>
<dbReference type="InParanoid" id="G1XS47"/>
<evidence type="ECO:0000256" key="3">
    <source>
        <dbReference type="PROSITE-ProRule" id="PRU00023"/>
    </source>
</evidence>
<dbReference type="HOGENOM" id="CLU_000288_34_2_1"/>
<dbReference type="InterPro" id="IPR000845">
    <property type="entry name" value="Nucleoside_phosphorylase_d"/>
</dbReference>
<dbReference type="InterPro" id="IPR056884">
    <property type="entry name" value="NPHP3-like_N"/>
</dbReference>